<dbReference type="InterPro" id="IPR036855">
    <property type="entry name" value="Znf_CCCH_sf"/>
</dbReference>
<proteinExistence type="predicted"/>
<sequence length="291" mass="32783">MLFDHRYLPSSSMDVTMKNSLYHHQTPLIANHTGLSSDQQHPFSGYPYLGQTSDSLHFLLNTPINPFVCSSNMSSFNHHAPSYDDFSYQKPLEHQALAKGKHNPTMNGLQPVKPTCKSNSCTQHHHAGSSPSHLSEPTTKASVNAPPQRKQSNVTPTTQHKHFSSSTSTSKRSLEAFANSTDFNDIVVQQSTNQQQTNDNQASYNGKDRYKTELCRSWEETGFCRYGDKCQFAHGRQELRVVTRHHKAVIGRALSQNIDMVPIQQASRLPVFKEQIDTVPTYFFTTDSVNQ</sequence>
<evidence type="ECO:0000313" key="8">
    <source>
        <dbReference type="EMBL" id="KAG2379244.1"/>
    </source>
</evidence>
<dbReference type="GO" id="GO:0008270">
    <property type="term" value="F:zinc ion binding"/>
    <property type="evidence" value="ECO:0007669"/>
    <property type="project" value="UniProtKB-KW"/>
</dbReference>
<protein>
    <recommendedName>
        <fullName evidence="7">C3H1-type domain-containing protein</fullName>
    </recommendedName>
</protein>
<dbReference type="EMBL" id="PYSW02000029">
    <property type="protein sequence ID" value="KAG2379244.1"/>
    <property type="molecule type" value="Genomic_DNA"/>
</dbReference>
<dbReference type="Pfam" id="PF00642">
    <property type="entry name" value="zf-CCCH"/>
    <property type="match status" value="1"/>
</dbReference>
<keyword evidence="3 5" id="KW-0863">Zinc-finger</keyword>
<dbReference type="RefSeq" id="XP_044546506.1">
    <property type="nucleotide sequence ID" value="XM_044697342.1"/>
</dbReference>
<dbReference type="AlphaFoldDB" id="A0AA88KLS8"/>
<reference evidence="8 9" key="1">
    <citation type="journal article" date="2018" name="BMC Genomics">
        <title>The genome of Naegleria lovaniensis, the basis for a comparative approach to unravel pathogenicity factors of the human pathogenic amoeba N. fowleri.</title>
        <authorList>
            <person name="Liechti N."/>
            <person name="Schurch N."/>
            <person name="Bruggmann R."/>
            <person name="Wittwer M."/>
        </authorList>
    </citation>
    <scope>NUCLEOTIDE SEQUENCE [LARGE SCALE GENOMIC DNA]</scope>
    <source>
        <strain evidence="8 9">ATCC 30569</strain>
    </source>
</reference>
<keyword evidence="9" id="KW-1185">Reference proteome</keyword>
<dbReference type="GO" id="GO:0003729">
    <property type="term" value="F:mRNA binding"/>
    <property type="evidence" value="ECO:0007669"/>
    <property type="project" value="InterPro"/>
</dbReference>
<evidence type="ECO:0000256" key="3">
    <source>
        <dbReference type="ARBA" id="ARBA00022771"/>
    </source>
</evidence>
<dbReference type="SMART" id="SM00356">
    <property type="entry name" value="ZnF_C3H1"/>
    <property type="match status" value="1"/>
</dbReference>
<accession>A0AA88KLS8</accession>
<name>A0AA88KLS8_NAELO</name>
<evidence type="ECO:0000256" key="1">
    <source>
        <dbReference type="ARBA" id="ARBA00022723"/>
    </source>
</evidence>
<feature type="compositionally biased region" description="Polar residues" evidence="6">
    <location>
        <begin position="149"/>
        <end position="158"/>
    </location>
</feature>
<dbReference type="InterPro" id="IPR045877">
    <property type="entry name" value="ZFP36-like"/>
</dbReference>
<gene>
    <name evidence="8" type="ORF">C9374_007383</name>
</gene>
<feature type="region of interest" description="Disordered" evidence="6">
    <location>
        <begin position="101"/>
        <end position="171"/>
    </location>
</feature>
<keyword evidence="4 5" id="KW-0862">Zinc</keyword>
<evidence type="ECO:0000256" key="5">
    <source>
        <dbReference type="PROSITE-ProRule" id="PRU00723"/>
    </source>
</evidence>
<dbReference type="PANTHER" id="PTHR12547">
    <property type="entry name" value="CCCH ZINC FINGER/TIS11-RELATED"/>
    <property type="match status" value="1"/>
</dbReference>
<evidence type="ECO:0000256" key="6">
    <source>
        <dbReference type="SAM" id="MobiDB-lite"/>
    </source>
</evidence>
<comment type="caution">
    <text evidence="8">The sequence shown here is derived from an EMBL/GenBank/DDBJ whole genome shotgun (WGS) entry which is preliminary data.</text>
</comment>
<dbReference type="PROSITE" id="PS50103">
    <property type="entry name" value="ZF_C3H1"/>
    <property type="match status" value="1"/>
</dbReference>
<dbReference type="Gene3D" id="4.10.1000.10">
    <property type="entry name" value="Zinc finger, CCCH-type"/>
    <property type="match status" value="1"/>
</dbReference>
<dbReference type="PANTHER" id="PTHR12547:SF18">
    <property type="entry name" value="PROTEIN TIS11"/>
    <property type="match status" value="1"/>
</dbReference>
<dbReference type="SUPFAM" id="SSF90229">
    <property type="entry name" value="CCCH zinc finger"/>
    <property type="match status" value="1"/>
</dbReference>
<dbReference type="FunFam" id="4.10.1000.10:FF:000001">
    <property type="entry name" value="zinc finger CCCH domain-containing protein 15-like"/>
    <property type="match status" value="1"/>
</dbReference>
<keyword evidence="2" id="KW-0677">Repeat</keyword>
<feature type="compositionally biased region" description="Polar residues" evidence="6">
    <location>
        <begin position="129"/>
        <end position="142"/>
    </location>
</feature>
<dbReference type="GeneID" id="68099837"/>
<dbReference type="InterPro" id="IPR000571">
    <property type="entry name" value="Znf_CCCH"/>
</dbReference>
<keyword evidence="1 5" id="KW-0479">Metal-binding</keyword>
<feature type="domain" description="C3H1-type" evidence="7">
    <location>
        <begin position="209"/>
        <end position="237"/>
    </location>
</feature>
<evidence type="ECO:0000259" key="7">
    <source>
        <dbReference type="PROSITE" id="PS50103"/>
    </source>
</evidence>
<evidence type="ECO:0000256" key="4">
    <source>
        <dbReference type="ARBA" id="ARBA00022833"/>
    </source>
</evidence>
<evidence type="ECO:0000313" key="9">
    <source>
        <dbReference type="Proteomes" id="UP000816034"/>
    </source>
</evidence>
<evidence type="ECO:0000256" key="2">
    <source>
        <dbReference type="ARBA" id="ARBA00022737"/>
    </source>
</evidence>
<organism evidence="8 9">
    <name type="scientific">Naegleria lovaniensis</name>
    <name type="common">Amoeba</name>
    <dbReference type="NCBI Taxonomy" id="51637"/>
    <lineage>
        <taxon>Eukaryota</taxon>
        <taxon>Discoba</taxon>
        <taxon>Heterolobosea</taxon>
        <taxon>Tetramitia</taxon>
        <taxon>Eutetramitia</taxon>
        <taxon>Vahlkampfiidae</taxon>
        <taxon>Naegleria</taxon>
    </lineage>
</organism>
<dbReference type="Proteomes" id="UP000816034">
    <property type="component" value="Unassembled WGS sequence"/>
</dbReference>
<feature type="zinc finger region" description="C3H1-type" evidence="5">
    <location>
        <begin position="209"/>
        <end position="237"/>
    </location>
</feature>